<keyword evidence="3" id="KW-1185">Reference proteome</keyword>
<dbReference type="EMBL" id="BORC01000003">
    <property type="protein sequence ID" value="GIN62286.1"/>
    <property type="molecule type" value="Genomic_DNA"/>
</dbReference>
<dbReference type="InterPro" id="IPR002169">
    <property type="entry name" value="Peptidase_M9A/M9B"/>
</dbReference>
<name>A0A920BU62_9BACI</name>
<evidence type="ECO:0008006" key="4">
    <source>
        <dbReference type="Google" id="ProtNLM"/>
    </source>
</evidence>
<accession>A0A920BU62</accession>
<feature type="repeat" description="TPR" evidence="1">
    <location>
        <begin position="272"/>
        <end position="305"/>
    </location>
</feature>
<dbReference type="RefSeq" id="WP_212933678.1">
    <property type="nucleotide sequence ID" value="NZ_BORC01000003.1"/>
</dbReference>
<dbReference type="AlphaFoldDB" id="A0A920BU62"/>
<evidence type="ECO:0000256" key="1">
    <source>
        <dbReference type="PROSITE-ProRule" id="PRU00339"/>
    </source>
</evidence>
<organism evidence="2 3">
    <name type="scientific">Robertmurraya siralis</name>
    <dbReference type="NCBI Taxonomy" id="77777"/>
    <lineage>
        <taxon>Bacteria</taxon>
        <taxon>Bacillati</taxon>
        <taxon>Bacillota</taxon>
        <taxon>Bacilli</taxon>
        <taxon>Bacillales</taxon>
        <taxon>Bacillaceae</taxon>
        <taxon>Robertmurraya</taxon>
    </lineage>
</organism>
<dbReference type="PROSITE" id="PS50005">
    <property type="entry name" value="TPR"/>
    <property type="match status" value="1"/>
</dbReference>
<proteinExistence type="predicted"/>
<evidence type="ECO:0000313" key="3">
    <source>
        <dbReference type="Proteomes" id="UP000682111"/>
    </source>
</evidence>
<evidence type="ECO:0000313" key="2">
    <source>
        <dbReference type="EMBL" id="GIN62286.1"/>
    </source>
</evidence>
<comment type="caution">
    <text evidence="2">The sequence shown here is derived from an EMBL/GenBank/DDBJ whole genome shotgun (WGS) entry which is preliminary data.</text>
</comment>
<dbReference type="GO" id="GO:0006508">
    <property type="term" value="P:proteolysis"/>
    <property type="evidence" value="ECO:0007669"/>
    <property type="project" value="InterPro"/>
</dbReference>
<dbReference type="GO" id="GO:0004222">
    <property type="term" value="F:metalloendopeptidase activity"/>
    <property type="evidence" value="ECO:0007669"/>
    <property type="project" value="InterPro"/>
</dbReference>
<dbReference type="GO" id="GO:0008270">
    <property type="term" value="F:zinc ion binding"/>
    <property type="evidence" value="ECO:0007669"/>
    <property type="project" value="InterPro"/>
</dbReference>
<dbReference type="Proteomes" id="UP000682111">
    <property type="component" value="Unassembled WGS sequence"/>
</dbReference>
<dbReference type="InterPro" id="IPR019734">
    <property type="entry name" value="TPR_rpt"/>
</dbReference>
<dbReference type="GO" id="GO:0005576">
    <property type="term" value="C:extracellular region"/>
    <property type="evidence" value="ECO:0007669"/>
    <property type="project" value="InterPro"/>
</dbReference>
<gene>
    <name evidence="2" type="ORF">J27TS8_22790</name>
</gene>
<keyword evidence="1" id="KW-0802">TPR repeat</keyword>
<reference evidence="2" key="1">
    <citation type="submission" date="2021-03" db="EMBL/GenBank/DDBJ databases">
        <title>Antimicrobial resistance genes in bacteria isolated from Japanese honey, and their potential for conferring macrolide and lincosamide resistance in the American foulbrood pathogen Paenibacillus larvae.</title>
        <authorList>
            <person name="Okamoto M."/>
            <person name="Kumagai M."/>
            <person name="Kanamori H."/>
            <person name="Takamatsu D."/>
        </authorList>
    </citation>
    <scope>NUCLEOTIDE SEQUENCE</scope>
    <source>
        <strain evidence="2">J27TS8</strain>
    </source>
</reference>
<protein>
    <recommendedName>
        <fullName evidence="4">Peptidase MA-like domain-containing protein</fullName>
    </recommendedName>
</protein>
<sequence length="429" mass="49750">MKKVLKILMVVFIFLALFSVYAVHEVKTVFNEFVHNLVNERTLNPINMELFTENIDGLEIKFEIEDRTSVEMIKAIYPKAKAELNKLYGSHSDALTVIVYANEEAFHSASFSEKSGGYYLPLNNSIHLKSETLVSGSQFEDLFHHEYAHYRTDRFLEEHGISVESVPTWFNEGISELMRYRDTEVDIDQIEKMDFEELMTNTSFYKERDGNAEPYLQSYFAVKELVDQFGMATITEILIALKDMDLEQAISKIVGMNSEQLLSSYLERREIINKLIAQAEEYQVNGEYKLTQNIYEEVLRLDPNNFFVSRSMPHVLVKQSLFSEAKAMLKNREDLEGYELEMLAELSLLSDLNESLKYAEMSEEKIGANIDDHQFTSPFGNAIRQNIADPVNIYLKLINENLLTYQEIADQLKINMKEMYPNDLRVQNL</sequence>
<dbReference type="Pfam" id="PF01752">
    <property type="entry name" value="Peptidase_M9"/>
    <property type="match status" value="1"/>
</dbReference>